<evidence type="ECO:0000313" key="2">
    <source>
        <dbReference type="EMBL" id="VEL19029.1"/>
    </source>
</evidence>
<feature type="region of interest" description="Disordered" evidence="1">
    <location>
        <begin position="48"/>
        <end position="75"/>
    </location>
</feature>
<comment type="caution">
    <text evidence="2">The sequence shown here is derived from an EMBL/GenBank/DDBJ whole genome shotgun (WGS) entry which is preliminary data.</text>
</comment>
<gene>
    <name evidence="2" type="ORF">PXEA_LOCUS12469</name>
</gene>
<reference evidence="2" key="1">
    <citation type="submission" date="2018-11" db="EMBL/GenBank/DDBJ databases">
        <authorList>
            <consortium name="Pathogen Informatics"/>
        </authorList>
    </citation>
    <scope>NUCLEOTIDE SEQUENCE</scope>
</reference>
<dbReference type="Proteomes" id="UP000784294">
    <property type="component" value="Unassembled WGS sequence"/>
</dbReference>
<dbReference type="EMBL" id="CAAALY010039738">
    <property type="protein sequence ID" value="VEL19029.1"/>
    <property type="molecule type" value="Genomic_DNA"/>
</dbReference>
<evidence type="ECO:0000256" key="1">
    <source>
        <dbReference type="SAM" id="MobiDB-lite"/>
    </source>
</evidence>
<protein>
    <submittedName>
        <fullName evidence="2">Uncharacterized protein</fullName>
    </submittedName>
</protein>
<evidence type="ECO:0000313" key="3">
    <source>
        <dbReference type="Proteomes" id="UP000784294"/>
    </source>
</evidence>
<accession>A0A448WSD9</accession>
<feature type="non-terminal residue" evidence="2">
    <location>
        <position position="1"/>
    </location>
</feature>
<organism evidence="2 3">
    <name type="scientific">Protopolystoma xenopodis</name>
    <dbReference type="NCBI Taxonomy" id="117903"/>
    <lineage>
        <taxon>Eukaryota</taxon>
        <taxon>Metazoa</taxon>
        <taxon>Spiralia</taxon>
        <taxon>Lophotrochozoa</taxon>
        <taxon>Platyhelminthes</taxon>
        <taxon>Monogenea</taxon>
        <taxon>Polyopisthocotylea</taxon>
        <taxon>Polystomatidea</taxon>
        <taxon>Polystomatidae</taxon>
        <taxon>Protopolystoma</taxon>
    </lineage>
</organism>
<sequence>YSSHHRCSESDVSTGPGEASGSLGQPDCSEGPLEDTLANIAGQTAMRKRLAPVSSTSQDVLDDTYPGQDLKKIRH</sequence>
<name>A0A448WSD9_9PLAT</name>
<feature type="region of interest" description="Disordered" evidence="1">
    <location>
        <begin position="1"/>
        <end position="34"/>
    </location>
</feature>
<proteinExistence type="predicted"/>
<dbReference type="AlphaFoldDB" id="A0A448WSD9"/>
<keyword evidence="3" id="KW-1185">Reference proteome</keyword>